<proteinExistence type="predicted"/>
<keyword evidence="1" id="KW-0472">Membrane</keyword>
<keyword evidence="1" id="KW-1133">Transmembrane helix</keyword>
<evidence type="ECO:0000256" key="1">
    <source>
        <dbReference type="SAM" id="Phobius"/>
    </source>
</evidence>
<reference evidence="3" key="1">
    <citation type="journal article" date="2020" name="mSystems">
        <title>Genome- and Community-Level Interaction Insights into Carbon Utilization and Element Cycling Functions of Hydrothermarchaeota in Hydrothermal Sediment.</title>
        <authorList>
            <person name="Zhou Z."/>
            <person name="Liu Y."/>
            <person name="Xu W."/>
            <person name="Pan J."/>
            <person name="Luo Z.H."/>
            <person name="Li M."/>
        </authorList>
    </citation>
    <scope>NUCLEOTIDE SEQUENCE [LARGE SCALE GENOMIC DNA]</scope>
    <source>
        <strain evidence="3">HyVt-233</strain>
    </source>
</reference>
<evidence type="ECO:0008006" key="4">
    <source>
        <dbReference type="Google" id="ProtNLM"/>
    </source>
</evidence>
<comment type="caution">
    <text evidence="3">The sequence shown here is derived from an EMBL/GenBank/DDBJ whole genome shotgun (WGS) entry which is preliminary data.</text>
</comment>
<sequence length="200" mass="22186">MNKILKSIFLIIIFLGFLAEIANAQDYPPFYVKFTDADRNGKIEFNLTGLACGGCHNGRIAHTGVATTDHTTIYDPLLQIPAGGDNSTSVSWEVDPGKSLIYDVYIYFANSTYQSDYYWTSQGNTISFEYNGSVTISWILFHPYTFYESANETLTEIFEPTSGDDIQTIQTAAVPIPSALWLLGSGAITLGLIRKKLLIR</sequence>
<organism evidence="3">
    <name type="scientific">Desulfofervidus auxilii</name>
    <dbReference type="NCBI Taxonomy" id="1621989"/>
    <lineage>
        <taxon>Bacteria</taxon>
        <taxon>Pseudomonadati</taxon>
        <taxon>Thermodesulfobacteriota</taxon>
        <taxon>Candidatus Desulfofervidia</taxon>
        <taxon>Candidatus Desulfofervidales</taxon>
        <taxon>Candidatus Desulfofervidaceae</taxon>
        <taxon>Candidatus Desulfofervidus</taxon>
    </lineage>
</organism>
<gene>
    <name evidence="3" type="ORF">ENG63_00275</name>
</gene>
<keyword evidence="2" id="KW-0732">Signal</keyword>
<name>A0A7C0U1D7_DESA2</name>
<evidence type="ECO:0000256" key="2">
    <source>
        <dbReference type="SAM" id="SignalP"/>
    </source>
</evidence>
<feature type="chain" id="PRO_5028063925" description="Cytochrome c domain-containing protein" evidence="2">
    <location>
        <begin position="25"/>
        <end position="200"/>
    </location>
</feature>
<feature type="transmembrane region" description="Helical" evidence="1">
    <location>
        <begin position="172"/>
        <end position="193"/>
    </location>
</feature>
<keyword evidence="1" id="KW-0812">Transmembrane</keyword>
<feature type="signal peptide" evidence="2">
    <location>
        <begin position="1"/>
        <end position="24"/>
    </location>
</feature>
<protein>
    <recommendedName>
        <fullName evidence="4">Cytochrome c domain-containing protein</fullName>
    </recommendedName>
</protein>
<accession>A0A7C0U1D7</accession>
<dbReference type="EMBL" id="DRBS01000011">
    <property type="protein sequence ID" value="HDD43283.1"/>
    <property type="molecule type" value="Genomic_DNA"/>
</dbReference>
<evidence type="ECO:0000313" key="3">
    <source>
        <dbReference type="EMBL" id="HDD43283.1"/>
    </source>
</evidence>
<dbReference type="Proteomes" id="UP000886289">
    <property type="component" value="Unassembled WGS sequence"/>
</dbReference>
<dbReference type="AlphaFoldDB" id="A0A7C0U1D7"/>